<keyword evidence="1" id="KW-1133">Transmembrane helix</keyword>
<organism evidence="2 3">
    <name type="scientific">Segatella sinensis</name>
    <dbReference type="NCBI Taxonomy" id="3085167"/>
    <lineage>
        <taxon>Bacteria</taxon>
        <taxon>Pseudomonadati</taxon>
        <taxon>Bacteroidota</taxon>
        <taxon>Bacteroidia</taxon>
        <taxon>Bacteroidales</taxon>
        <taxon>Prevotellaceae</taxon>
        <taxon>Segatella</taxon>
    </lineage>
</organism>
<evidence type="ECO:0000256" key="1">
    <source>
        <dbReference type="SAM" id="Phobius"/>
    </source>
</evidence>
<evidence type="ECO:0000313" key="2">
    <source>
        <dbReference type="EMBL" id="MEQ2509612.1"/>
    </source>
</evidence>
<protein>
    <submittedName>
        <fullName evidence="2">Uncharacterized protein</fullName>
    </submittedName>
</protein>
<dbReference type="Proteomes" id="UP001465717">
    <property type="component" value="Unassembled WGS sequence"/>
</dbReference>
<name>A0ABV1G2M8_9BACT</name>
<gene>
    <name evidence="2" type="ORF">AAAT87_15335</name>
</gene>
<keyword evidence="1" id="KW-0812">Transmembrane</keyword>
<reference evidence="2 3" key="1">
    <citation type="submission" date="2024-04" db="EMBL/GenBank/DDBJ databases">
        <title>Human intestinal bacterial collection.</title>
        <authorList>
            <person name="Pauvert C."/>
            <person name="Hitch T.C.A."/>
            <person name="Clavel T."/>
        </authorList>
    </citation>
    <scope>NUCLEOTIDE SEQUENCE [LARGE SCALE GENOMIC DNA]</scope>
    <source>
        <strain evidence="2 3">CLA-AA-H174</strain>
    </source>
</reference>
<keyword evidence="1" id="KW-0472">Membrane</keyword>
<feature type="non-terminal residue" evidence="2">
    <location>
        <position position="1"/>
    </location>
</feature>
<feature type="transmembrane region" description="Helical" evidence="1">
    <location>
        <begin position="28"/>
        <end position="49"/>
    </location>
</feature>
<sequence>WQGPSCDQAYSHRYLRGGEAKEGGGSLASFPISAMFVFQGYLLGGSLFCRLSRVLYLSGYFGVKYYGGI</sequence>
<accession>A0ABV1G2M8</accession>
<proteinExistence type="predicted"/>
<dbReference type="RefSeq" id="WP_349226914.1">
    <property type="nucleotide sequence ID" value="NZ_JBBNGE010000118.1"/>
</dbReference>
<dbReference type="EMBL" id="JBBNGE010000118">
    <property type="protein sequence ID" value="MEQ2509612.1"/>
    <property type="molecule type" value="Genomic_DNA"/>
</dbReference>
<evidence type="ECO:0000313" key="3">
    <source>
        <dbReference type="Proteomes" id="UP001465717"/>
    </source>
</evidence>
<keyword evidence="3" id="KW-1185">Reference proteome</keyword>
<comment type="caution">
    <text evidence="2">The sequence shown here is derived from an EMBL/GenBank/DDBJ whole genome shotgun (WGS) entry which is preliminary data.</text>
</comment>